<feature type="region of interest" description="Disordered" evidence="1">
    <location>
        <begin position="711"/>
        <end position="732"/>
    </location>
</feature>
<gene>
    <name evidence="2" type="ORF">TM35_000022860</name>
</gene>
<feature type="region of interest" description="Disordered" evidence="1">
    <location>
        <begin position="473"/>
        <end position="558"/>
    </location>
</feature>
<feature type="compositionally biased region" description="Basic residues" evidence="1">
    <location>
        <begin position="605"/>
        <end position="624"/>
    </location>
</feature>
<feature type="region of interest" description="Disordered" evidence="1">
    <location>
        <begin position="349"/>
        <end position="386"/>
    </location>
</feature>
<feature type="region of interest" description="Disordered" evidence="1">
    <location>
        <begin position="1"/>
        <end position="109"/>
    </location>
</feature>
<comment type="caution">
    <text evidence="2">The sequence shown here is derived from an EMBL/GenBank/DDBJ whole genome shotgun (WGS) entry which is preliminary data.</text>
</comment>
<accession>A0A1X0P923</accession>
<proteinExistence type="predicted"/>
<feature type="region of interest" description="Disordered" evidence="1">
    <location>
        <begin position="584"/>
        <end position="651"/>
    </location>
</feature>
<feature type="compositionally biased region" description="Polar residues" evidence="1">
    <location>
        <begin position="475"/>
        <end position="518"/>
    </location>
</feature>
<dbReference type="OrthoDB" id="253064at2759"/>
<feature type="compositionally biased region" description="Low complexity" evidence="1">
    <location>
        <begin position="357"/>
        <end position="372"/>
    </location>
</feature>
<evidence type="ECO:0000256" key="1">
    <source>
        <dbReference type="SAM" id="MobiDB-lite"/>
    </source>
</evidence>
<dbReference type="EMBL" id="NBCO01000002">
    <property type="protein sequence ID" value="ORC92960.1"/>
    <property type="molecule type" value="Genomic_DNA"/>
</dbReference>
<keyword evidence="3" id="KW-1185">Reference proteome</keyword>
<feature type="compositionally biased region" description="Basic residues" evidence="1">
    <location>
        <begin position="521"/>
        <end position="531"/>
    </location>
</feature>
<evidence type="ECO:0008006" key="4">
    <source>
        <dbReference type="Google" id="ProtNLM"/>
    </source>
</evidence>
<dbReference type="VEuPathDB" id="TriTrypDB:TM35_000022860"/>
<name>A0A1X0P923_9TRYP</name>
<dbReference type="Proteomes" id="UP000192257">
    <property type="component" value="Unassembled WGS sequence"/>
</dbReference>
<evidence type="ECO:0000313" key="3">
    <source>
        <dbReference type="Proteomes" id="UP000192257"/>
    </source>
</evidence>
<sequence>MYVATTPPRLTPRGSSAARTRRPYLRFAPLTRGAAEQAEDTNAASLSLTSVSQSFNPSPTSDTQRGKREEPQLITPSPPMGGDSKGRPPRRQMSERSSSISTSTCSTYDRRQSQYGQNCQRLSTPSPRSSILCSDISSSFNEEYRRQSATRCTVQPLSEDEGALVNAAYKKYVQSIDRPACLLILLQELGASDSLADCETWLQQLEKFLCISRDQLVGSSFSTTEGTAESDKTLGKHQRVLTEEEVNYFATWLKTTRGELFAPRATPTDTSIPVNGGKNTNTISSSLAATNSTSNTPATAKATVASTEKGKNSNRPSSNRSAQKDGSSERRRVRRINWCDARKALAPVFAQERDASSPRPTKPTTSSASPASHPLPPPNTPTPSTRGFLLERQSFAELGGGHNGSGAVRLVDLKRMLRSFHVEANFDECVGRSIDMERTGWINFEEFLWVLEYGVRGEGPAADIHAHLTAPLNESAASSHSPQRPRSRTPNSHQRGKNNPQHTTSMNTSYSHNGSTDLSGRRRRQSRRSNRNVRLPSVRSGSARRREKKAGRPATARGNLGAVEEIRREFLARIVKLSPYAATPEPLRRQIQQTHDHSGKLQPHPPRRRSRRRSSHSRGRRGTSRAKSAGARAFSGDGFDKKASTPQRDAAARKLQILRERQARLTKKLQSLTALPLSDQEGRQRSEELHCVQEELNTVLDHIASTLRDLSAAGESGDCEGQHSTDKRDSKV</sequence>
<organism evidence="2 3">
    <name type="scientific">Trypanosoma theileri</name>
    <dbReference type="NCBI Taxonomy" id="67003"/>
    <lineage>
        <taxon>Eukaryota</taxon>
        <taxon>Discoba</taxon>
        <taxon>Euglenozoa</taxon>
        <taxon>Kinetoplastea</taxon>
        <taxon>Metakinetoplastina</taxon>
        <taxon>Trypanosomatida</taxon>
        <taxon>Trypanosomatidae</taxon>
        <taxon>Trypanosoma</taxon>
    </lineage>
</organism>
<dbReference type="InterPro" id="IPR011992">
    <property type="entry name" value="EF-hand-dom_pair"/>
</dbReference>
<protein>
    <recommendedName>
        <fullName evidence="4">EF-hand domain-containing protein</fullName>
    </recommendedName>
</protein>
<feature type="region of interest" description="Disordered" evidence="1">
    <location>
        <begin position="263"/>
        <end position="334"/>
    </location>
</feature>
<feature type="compositionally biased region" description="Basic and acidic residues" evidence="1">
    <location>
        <begin position="720"/>
        <end position="732"/>
    </location>
</feature>
<feature type="compositionally biased region" description="Basic residues" evidence="1">
    <location>
        <begin position="542"/>
        <end position="551"/>
    </location>
</feature>
<feature type="compositionally biased region" description="Low complexity" evidence="1">
    <location>
        <begin position="95"/>
        <end position="107"/>
    </location>
</feature>
<feature type="compositionally biased region" description="Polar residues" evidence="1">
    <location>
        <begin position="40"/>
        <end position="63"/>
    </location>
</feature>
<feature type="compositionally biased region" description="Low complexity" evidence="1">
    <location>
        <begin position="279"/>
        <end position="303"/>
    </location>
</feature>
<reference evidence="2 3" key="1">
    <citation type="submission" date="2017-03" db="EMBL/GenBank/DDBJ databases">
        <title>An alternative strategy for trypanosome survival in the mammalian bloodstream revealed through genome and transcriptome analysis of the ubiquitous bovine parasite Trypanosoma (Megatrypanum) theileri.</title>
        <authorList>
            <person name="Kelly S."/>
            <person name="Ivens A."/>
            <person name="Mott A."/>
            <person name="O'Neill E."/>
            <person name="Emms D."/>
            <person name="Macleod O."/>
            <person name="Voorheis P."/>
            <person name="Matthews J."/>
            <person name="Matthews K."/>
            <person name="Carrington M."/>
        </authorList>
    </citation>
    <scope>NUCLEOTIDE SEQUENCE [LARGE SCALE GENOMIC DNA]</scope>
    <source>
        <strain evidence="2">Edinburgh</strain>
    </source>
</reference>
<dbReference type="GeneID" id="39981384"/>
<dbReference type="SUPFAM" id="SSF47473">
    <property type="entry name" value="EF-hand"/>
    <property type="match status" value="1"/>
</dbReference>
<dbReference type="RefSeq" id="XP_028887026.1">
    <property type="nucleotide sequence ID" value="XM_029021604.1"/>
</dbReference>
<evidence type="ECO:0000313" key="2">
    <source>
        <dbReference type="EMBL" id="ORC92960.1"/>
    </source>
</evidence>
<dbReference type="AlphaFoldDB" id="A0A1X0P923"/>